<proteinExistence type="predicted"/>
<feature type="transmembrane region" description="Helical" evidence="2">
    <location>
        <begin position="74"/>
        <end position="93"/>
    </location>
</feature>
<accession>A0A9Q8Q7A3</accession>
<dbReference type="PANTHER" id="PTHR40466:SF1">
    <property type="entry name" value="FUNGAL PROTEIN"/>
    <property type="match status" value="1"/>
</dbReference>
<dbReference type="EMBL" id="CP086354">
    <property type="protein sequence ID" value="UNI13786.1"/>
    <property type="molecule type" value="Genomic_DNA"/>
</dbReference>
<evidence type="ECO:0000256" key="2">
    <source>
        <dbReference type="SAM" id="Phobius"/>
    </source>
</evidence>
<feature type="region of interest" description="Disordered" evidence="1">
    <location>
        <begin position="1"/>
        <end position="31"/>
    </location>
</feature>
<dbReference type="Proteomes" id="UP000829364">
    <property type="component" value="Chromosome 1"/>
</dbReference>
<dbReference type="GeneID" id="72062460"/>
<dbReference type="InterPro" id="IPR039965">
    <property type="entry name" value="C3H7.08c"/>
</dbReference>
<keyword evidence="2" id="KW-0812">Transmembrane</keyword>
<organism evidence="3 4">
    <name type="scientific">Purpureocillium takamizusanense</name>
    <dbReference type="NCBI Taxonomy" id="2060973"/>
    <lineage>
        <taxon>Eukaryota</taxon>
        <taxon>Fungi</taxon>
        <taxon>Dikarya</taxon>
        <taxon>Ascomycota</taxon>
        <taxon>Pezizomycotina</taxon>
        <taxon>Sordariomycetes</taxon>
        <taxon>Hypocreomycetidae</taxon>
        <taxon>Hypocreales</taxon>
        <taxon>Ophiocordycipitaceae</taxon>
        <taxon>Purpureocillium</taxon>
    </lineage>
</organism>
<sequence length="168" mass="18629">MRLQSCSESSGKPTSSQRQRRRKLSRSFVSSTTQTCLPTMASVISRRLFSTSVRRFQEHTQQELRKESRRNPEIMILGGVMVAALGGAGFYFGRSPTQSTSEAPVKIAQGGMPWESDAQGKYKYHPGGDPNAEPRDAPSALNVVVVPNVTLPKELHDKYNKWGKDGYP</sequence>
<dbReference type="AlphaFoldDB" id="A0A9Q8Q7A3"/>
<name>A0A9Q8Q7A3_9HYPO</name>
<dbReference type="KEGG" id="ptkz:JDV02_000495"/>
<keyword evidence="2" id="KW-0472">Membrane</keyword>
<reference evidence="3" key="1">
    <citation type="submission" date="2021-11" db="EMBL/GenBank/DDBJ databases">
        <title>Purpureocillium_takamizusanense_genome.</title>
        <authorList>
            <person name="Nguyen N.-H."/>
        </authorList>
    </citation>
    <scope>NUCLEOTIDE SEQUENCE</scope>
    <source>
        <strain evidence="3">PT3</strain>
    </source>
</reference>
<keyword evidence="2" id="KW-1133">Transmembrane helix</keyword>
<feature type="compositionally biased region" description="Polar residues" evidence="1">
    <location>
        <begin position="1"/>
        <end position="14"/>
    </location>
</feature>
<gene>
    <name evidence="3" type="ORF">JDV02_000495</name>
</gene>
<evidence type="ECO:0000313" key="3">
    <source>
        <dbReference type="EMBL" id="UNI13786.1"/>
    </source>
</evidence>
<evidence type="ECO:0000256" key="1">
    <source>
        <dbReference type="SAM" id="MobiDB-lite"/>
    </source>
</evidence>
<protein>
    <submittedName>
        <fullName evidence="3">Uncharacterized protein</fullName>
    </submittedName>
</protein>
<dbReference type="OrthoDB" id="3141857at2759"/>
<keyword evidence="4" id="KW-1185">Reference proteome</keyword>
<dbReference type="PANTHER" id="PTHR40466">
    <property type="entry name" value="EXPRESSED PROTEIN"/>
    <property type="match status" value="1"/>
</dbReference>
<dbReference type="RefSeq" id="XP_047837267.1">
    <property type="nucleotide sequence ID" value="XM_047981309.1"/>
</dbReference>
<feature type="region of interest" description="Disordered" evidence="1">
    <location>
        <begin position="116"/>
        <end position="137"/>
    </location>
</feature>
<evidence type="ECO:0000313" key="4">
    <source>
        <dbReference type="Proteomes" id="UP000829364"/>
    </source>
</evidence>